<dbReference type="Proteomes" id="UP000030672">
    <property type="component" value="Unassembled WGS sequence"/>
</dbReference>
<evidence type="ECO:0000313" key="7">
    <source>
        <dbReference type="Proteomes" id="UP000030672"/>
    </source>
</evidence>
<evidence type="ECO:0000313" key="6">
    <source>
        <dbReference type="EMBL" id="KEQ64230.1"/>
    </source>
</evidence>
<dbReference type="GeneID" id="63914336"/>
<sequence>MAGAPADCPDCRPGQPNGRCQKHKKYNPGRSQRKKDKAKRKVLFQPVNARPSAVNQLKQKEAKKVEKDLKATLEGVDHFLNRSDVERVLTPAFKAIIGSISALSSLNSRTTPPAATTGGPSSSSDGSSSDDSDNESDSDESDYAYSDFGDESDGSYEEDIDADDDSEAGDDVEVVDQDKQSIIDVDAEPAATEKKKKEIYDQEQEEKLARQLILLYANVRRANSLGVFAESCLDVEERFCQEAEQFGVPVTRIAMLQDVLTHAMYLQDYLALQPSSGDIGLACWLSDNTIYNMVKLCTWSTFVEGSEFLDPIIIGSVLPQSGTPEQTLIQLNNFIDNHIDAPFGLKETTTRVVAVLSFPQHWTMFGIDSTTSTITFVDSLPDGERKEYAEKNVVCPTPARQANMNDCGVFSAHNAIIYMNGEKFHTTINTKEALEFAIRIRWKFQEAIRGLLLGTEGPNERSEAALSENGILPDHDAVNRAQARIDALSKVIHKEIPEKTKKETLKKHKAGNRTVDQTANDRRLSKRQKKIVSPKSFLPSCISGIRDLIFRLLSSPKNRTGMTVEEMEGPIREMMEHEKFPVPEKWNLIRLLRVILDRQSHHFQQDTNEKDRWVATMIPARELSARYLNELRAKRCSPTPSPLENPAMLHIFISRYSDVVSEIQHEKLNETYEARIKATNALFGAQKQQPETKPYVQGSFEYPMHMRCTLPNIQGTESLRDMLLPQQECAAALQELSEHAQRTIEDDPTSESQFMYRIIISGLDGGSVNNDSWEDMKRAYPRLRGQLLICDDRGIPDPEHPVVTQKSMSDWATPACLLPKHQRKEGNHKHVVWGMFDIAMLANEWTRRSWAPAPRVAGPRQAKIEHDQQLLACRKLLLSNSLMYYHRIDLSVAGLRMTEEFTDPSFIIAQTRNGNVSKGRNNFVVDRCVPELEPFARVCRWGAHEPIDTWALSVKPPQDDEPLHGFYCDRAACYVLEVEECRHAEATRRVTVKKSSLDSHAESRTQKSNVSPG</sequence>
<comment type="similarity">
    <text evidence="1">Belongs to the peptidase C48 family.</text>
</comment>
<dbReference type="SUPFAM" id="SSF54001">
    <property type="entry name" value="Cysteine proteinases"/>
    <property type="match status" value="1"/>
</dbReference>
<feature type="compositionally biased region" description="Basic residues" evidence="4">
    <location>
        <begin position="20"/>
        <end position="42"/>
    </location>
</feature>
<evidence type="ECO:0000259" key="5">
    <source>
        <dbReference type="PROSITE" id="PS50600"/>
    </source>
</evidence>
<keyword evidence="3" id="KW-0378">Hydrolase</keyword>
<organism evidence="6 7">
    <name type="scientific">Aureobasidium melanogenum (strain CBS 110374)</name>
    <name type="common">Aureobasidium pullulans var. melanogenum</name>
    <dbReference type="NCBI Taxonomy" id="1043003"/>
    <lineage>
        <taxon>Eukaryota</taxon>
        <taxon>Fungi</taxon>
        <taxon>Dikarya</taxon>
        <taxon>Ascomycota</taxon>
        <taxon>Pezizomycotina</taxon>
        <taxon>Dothideomycetes</taxon>
        <taxon>Dothideomycetidae</taxon>
        <taxon>Dothideales</taxon>
        <taxon>Saccotheciaceae</taxon>
        <taxon>Aureobasidium</taxon>
    </lineage>
</organism>
<keyword evidence="2" id="KW-0645">Protease</keyword>
<dbReference type="HOGENOM" id="CLU_297343_0_0_1"/>
<feature type="region of interest" description="Disordered" evidence="4">
    <location>
        <begin position="102"/>
        <end position="198"/>
    </location>
</feature>
<dbReference type="AlphaFoldDB" id="A0A074VTX1"/>
<dbReference type="InterPro" id="IPR038765">
    <property type="entry name" value="Papain-like_cys_pep_sf"/>
</dbReference>
<dbReference type="InterPro" id="IPR003653">
    <property type="entry name" value="Peptidase_C48_C"/>
</dbReference>
<dbReference type="RefSeq" id="XP_040881253.1">
    <property type="nucleotide sequence ID" value="XM_041020963.1"/>
</dbReference>
<evidence type="ECO:0000256" key="3">
    <source>
        <dbReference type="ARBA" id="ARBA00022801"/>
    </source>
</evidence>
<accession>A0A074VTX1</accession>
<dbReference type="EMBL" id="KL584829">
    <property type="protein sequence ID" value="KEQ64230.1"/>
    <property type="molecule type" value="Genomic_DNA"/>
</dbReference>
<evidence type="ECO:0000256" key="1">
    <source>
        <dbReference type="ARBA" id="ARBA00005234"/>
    </source>
</evidence>
<feature type="domain" description="Ubiquitin-like protease family profile" evidence="5">
    <location>
        <begin position="262"/>
        <end position="418"/>
    </location>
</feature>
<protein>
    <recommendedName>
        <fullName evidence="5">Ubiquitin-like protease family profile domain-containing protein</fullName>
    </recommendedName>
</protein>
<evidence type="ECO:0000256" key="2">
    <source>
        <dbReference type="ARBA" id="ARBA00022670"/>
    </source>
</evidence>
<name>A0A074VTX1_AURM1</name>
<feature type="region of interest" description="Disordered" evidence="4">
    <location>
        <begin position="1"/>
        <end position="61"/>
    </location>
</feature>
<feature type="compositionally biased region" description="Basic and acidic residues" evidence="4">
    <location>
        <begin position="995"/>
        <end position="1005"/>
    </location>
</feature>
<reference evidence="6 7" key="1">
    <citation type="journal article" date="2014" name="BMC Genomics">
        <title>Genome sequencing of four Aureobasidium pullulans varieties: biotechnological potential, stress tolerance, and description of new species.</title>
        <authorList>
            <person name="Gostin Ar C."/>
            <person name="Ohm R.A."/>
            <person name="Kogej T."/>
            <person name="Sonjak S."/>
            <person name="Turk M."/>
            <person name="Zajc J."/>
            <person name="Zalar P."/>
            <person name="Grube M."/>
            <person name="Sun H."/>
            <person name="Han J."/>
            <person name="Sharma A."/>
            <person name="Chiniquy J."/>
            <person name="Ngan C.Y."/>
            <person name="Lipzen A."/>
            <person name="Barry K."/>
            <person name="Grigoriev I.V."/>
            <person name="Gunde-Cimerman N."/>
        </authorList>
    </citation>
    <scope>NUCLEOTIDE SEQUENCE [LARGE SCALE GENOMIC DNA]</scope>
    <source>
        <strain evidence="6 7">CBS 110374</strain>
    </source>
</reference>
<proteinExistence type="inferred from homology"/>
<feature type="compositionally biased region" description="Acidic residues" evidence="4">
    <location>
        <begin position="128"/>
        <end position="175"/>
    </location>
</feature>
<keyword evidence="7" id="KW-1185">Reference proteome</keyword>
<evidence type="ECO:0000256" key="4">
    <source>
        <dbReference type="SAM" id="MobiDB-lite"/>
    </source>
</evidence>
<dbReference type="GO" id="GO:0008234">
    <property type="term" value="F:cysteine-type peptidase activity"/>
    <property type="evidence" value="ECO:0007669"/>
    <property type="project" value="InterPro"/>
</dbReference>
<dbReference type="PROSITE" id="PS50600">
    <property type="entry name" value="ULP_PROTEASE"/>
    <property type="match status" value="1"/>
</dbReference>
<dbReference type="GO" id="GO:0006508">
    <property type="term" value="P:proteolysis"/>
    <property type="evidence" value="ECO:0007669"/>
    <property type="project" value="UniProtKB-KW"/>
</dbReference>
<dbReference type="GO" id="GO:0019783">
    <property type="term" value="F:ubiquitin-like protein peptidase activity"/>
    <property type="evidence" value="ECO:0007669"/>
    <property type="project" value="UniProtKB-ARBA"/>
</dbReference>
<feature type="region of interest" description="Disordered" evidence="4">
    <location>
        <begin position="992"/>
        <end position="1013"/>
    </location>
</feature>
<dbReference type="Gene3D" id="3.40.395.10">
    <property type="entry name" value="Adenoviral Proteinase, Chain A"/>
    <property type="match status" value="1"/>
</dbReference>
<feature type="compositionally biased region" description="Low complexity" evidence="4">
    <location>
        <begin position="102"/>
        <end position="127"/>
    </location>
</feature>
<gene>
    <name evidence="6" type="ORF">M437DRAFT_44749</name>
</gene>